<dbReference type="PROSITE" id="PS50056">
    <property type="entry name" value="TYR_PHOSPHATASE_2"/>
    <property type="match status" value="1"/>
</dbReference>
<proteinExistence type="predicted"/>
<dbReference type="CDD" id="cd14498">
    <property type="entry name" value="DSP"/>
    <property type="match status" value="1"/>
</dbReference>
<comment type="caution">
    <text evidence="3">The sequence shown here is derived from an EMBL/GenBank/DDBJ whole genome shotgun (WGS) entry which is preliminary data.</text>
</comment>
<feature type="domain" description="Tyrosine-protein phosphatase" evidence="1">
    <location>
        <begin position="45"/>
        <end position="189"/>
    </location>
</feature>
<sequence length="256" mass="29114">MVIIMSGAIQSEVAHVMPKRKRGPPPTLKMPTLQVSEVPSSPTINTLIQISPNLYISGYHAASNSPLLRSEGITHILNLVGEEKCPNRFPDQFNYKSLKIPDNPKIDILFFIYFSIEFISSAVENGGKVLIHCLRGISRAPTIACAFLMHDEGISESEAFRRIKNIHPEADPNLGFVCQLRMFREREERKMFRYSEKYDMFINAGGDGNLALMIDDDELTLMKRDNCRGKENDCGLECARLWEKFKGRQAYQIQIQ</sequence>
<evidence type="ECO:0000259" key="1">
    <source>
        <dbReference type="PROSITE" id="PS50054"/>
    </source>
</evidence>
<keyword evidence="4" id="KW-1185">Reference proteome</keyword>
<dbReference type="InterPro" id="IPR029021">
    <property type="entry name" value="Prot-tyrosine_phosphatase-like"/>
</dbReference>
<gene>
    <name evidence="3" type="ORF">BSTOLATCC_MIC36458</name>
</gene>
<dbReference type="PANTHER" id="PTHR46377">
    <property type="entry name" value="DUAL SPECIFICITY PROTEIN PHOSPHATASE 19"/>
    <property type="match status" value="1"/>
</dbReference>
<evidence type="ECO:0000313" key="3">
    <source>
        <dbReference type="EMBL" id="CAG9324673.1"/>
    </source>
</evidence>
<dbReference type="PROSITE" id="PS50054">
    <property type="entry name" value="TYR_PHOSPHATASE_DUAL"/>
    <property type="match status" value="1"/>
</dbReference>
<dbReference type="PRINTS" id="PR01908">
    <property type="entry name" value="ADSPHPHTASE"/>
</dbReference>
<reference evidence="3" key="1">
    <citation type="submission" date="2021-09" db="EMBL/GenBank/DDBJ databases">
        <authorList>
            <consortium name="AG Swart"/>
            <person name="Singh M."/>
            <person name="Singh A."/>
            <person name="Seah K."/>
            <person name="Emmerich C."/>
        </authorList>
    </citation>
    <scope>NUCLEOTIDE SEQUENCE</scope>
    <source>
        <strain evidence="3">ATCC30299</strain>
    </source>
</reference>
<dbReference type="PANTHER" id="PTHR46377:SF5">
    <property type="entry name" value="DUAL SPECIFICITY PHOSPHATASE"/>
    <property type="match status" value="1"/>
</dbReference>
<protein>
    <submittedName>
        <fullName evidence="3">Uncharacterized protein</fullName>
    </submittedName>
</protein>
<name>A0AAU9JGA2_9CILI</name>
<organism evidence="3 4">
    <name type="scientific">Blepharisma stoltei</name>
    <dbReference type="NCBI Taxonomy" id="1481888"/>
    <lineage>
        <taxon>Eukaryota</taxon>
        <taxon>Sar</taxon>
        <taxon>Alveolata</taxon>
        <taxon>Ciliophora</taxon>
        <taxon>Postciliodesmatophora</taxon>
        <taxon>Heterotrichea</taxon>
        <taxon>Heterotrichida</taxon>
        <taxon>Blepharismidae</taxon>
        <taxon>Blepharisma</taxon>
    </lineage>
</organism>
<dbReference type="EMBL" id="CAJZBQ010000036">
    <property type="protein sequence ID" value="CAG9324673.1"/>
    <property type="molecule type" value="Genomic_DNA"/>
</dbReference>
<dbReference type="SUPFAM" id="SSF52799">
    <property type="entry name" value="(Phosphotyrosine protein) phosphatases II"/>
    <property type="match status" value="1"/>
</dbReference>
<dbReference type="SMART" id="SM00195">
    <property type="entry name" value="DSPc"/>
    <property type="match status" value="1"/>
</dbReference>
<dbReference type="GO" id="GO:0005737">
    <property type="term" value="C:cytoplasm"/>
    <property type="evidence" value="ECO:0007669"/>
    <property type="project" value="TreeGrafter"/>
</dbReference>
<dbReference type="Gene3D" id="3.90.190.10">
    <property type="entry name" value="Protein tyrosine phosphatase superfamily"/>
    <property type="match status" value="1"/>
</dbReference>
<accession>A0AAU9JGA2</accession>
<dbReference type="InterPro" id="IPR000340">
    <property type="entry name" value="Dual-sp_phosphatase_cat-dom"/>
</dbReference>
<dbReference type="Proteomes" id="UP001162131">
    <property type="component" value="Unassembled WGS sequence"/>
</dbReference>
<evidence type="ECO:0000259" key="2">
    <source>
        <dbReference type="PROSITE" id="PS50056"/>
    </source>
</evidence>
<dbReference type="AlphaFoldDB" id="A0AAU9JGA2"/>
<dbReference type="InterPro" id="IPR000387">
    <property type="entry name" value="Tyr_Pase_dom"/>
</dbReference>
<feature type="domain" description="Tyrosine specific protein phosphatases" evidence="2">
    <location>
        <begin position="109"/>
        <end position="168"/>
    </location>
</feature>
<dbReference type="InterPro" id="IPR020422">
    <property type="entry name" value="TYR_PHOSPHATASE_DUAL_dom"/>
</dbReference>
<dbReference type="Pfam" id="PF00782">
    <property type="entry name" value="DSPc"/>
    <property type="match status" value="1"/>
</dbReference>
<dbReference type="GO" id="GO:0008579">
    <property type="term" value="F:JUN kinase phosphatase activity"/>
    <property type="evidence" value="ECO:0007669"/>
    <property type="project" value="TreeGrafter"/>
</dbReference>
<evidence type="ECO:0000313" key="4">
    <source>
        <dbReference type="Proteomes" id="UP001162131"/>
    </source>
</evidence>